<evidence type="ECO:0000256" key="7">
    <source>
        <dbReference type="SAM" id="SignalP"/>
    </source>
</evidence>
<name>A0AA44NIZ4_CITFR</name>
<dbReference type="Proteomes" id="UP000215827">
    <property type="component" value="Unassembled WGS sequence"/>
</dbReference>
<dbReference type="GO" id="GO:0016042">
    <property type="term" value="P:lipid catabolic process"/>
    <property type="evidence" value="ECO:0007669"/>
    <property type="project" value="UniProtKB-KW"/>
</dbReference>
<dbReference type="CDD" id="cd09170">
    <property type="entry name" value="PLDc_Nuc"/>
    <property type="match status" value="1"/>
</dbReference>
<dbReference type="Gene3D" id="3.30.870.10">
    <property type="entry name" value="Endonuclease Chain A"/>
    <property type="match status" value="1"/>
</dbReference>
<comment type="caution">
    <text evidence="9">The sequence shown here is derived from an EMBL/GenBank/DDBJ whole genome shotgun (WGS) entry which is preliminary data.</text>
</comment>
<keyword evidence="9" id="KW-0540">Nuclease</keyword>
<evidence type="ECO:0000313" key="10">
    <source>
        <dbReference type="Proteomes" id="UP000215827"/>
    </source>
</evidence>
<dbReference type="GO" id="GO:0004630">
    <property type="term" value="F:phospholipase D activity"/>
    <property type="evidence" value="ECO:0007669"/>
    <property type="project" value="UniProtKB-EC"/>
</dbReference>
<evidence type="ECO:0000256" key="4">
    <source>
        <dbReference type="ARBA" id="ARBA00022801"/>
    </source>
</evidence>
<dbReference type="PANTHER" id="PTHR43856">
    <property type="entry name" value="CARDIOLIPIN HYDROLASE"/>
    <property type="match status" value="1"/>
</dbReference>
<evidence type="ECO:0000256" key="3">
    <source>
        <dbReference type="ARBA" id="ARBA00012027"/>
    </source>
</evidence>
<dbReference type="InterPro" id="IPR051406">
    <property type="entry name" value="PLD_domain"/>
</dbReference>
<sequence length="185" mass="20323">MRLNRSVRRWCLPGLLSLALSAPVPVVCAASIEAGFSPEGTALQLVLKTIDSAQQDIRLMGYSFTSPEVVRALVRAKCRGVNVAVVLDWKANTGKNNHASKAAMNLLLGAGIPVRTVSAYKILHDKVIVADGRNTQVGSFNFSRAADRSNSENVLVVWDDPTVAQRYLDHWTSRWAQGTDWKQTY</sequence>
<proteinExistence type="inferred from homology"/>
<dbReference type="SUPFAM" id="SSF56024">
    <property type="entry name" value="Phospholipase D/nuclease"/>
    <property type="match status" value="1"/>
</dbReference>
<evidence type="ECO:0000313" key="9">
    <source>
        <dbReference type="EMBL" id="OYR01637.1"/>
    </source>
</evidence>
<keyword evidence="5" id="KW-0442">Lipid degradation</keyword>
<keyword evidence="9" id="KW-0255">Endonuclease</keyword>
<dbReference type="PROSITE" id="PS50035">
    <property type="entry name" value="PLD"/>
    <property type="match status" value="1"/>
</dbReference>
<dbReference type="GO" id="GO:0006793">
    <property type="term" value="P:phosphorus metabolic process"/>
    <property type="evidence" value="ECO:0007669"/>
    <property type="project" value="UniProtKB-ARBA"/>
</dbReference>
<organism evidence="9 10">
    <name type="scientific">Citrobacter freundii</name>
    <dbReference type="NCBI Taxonomy" id="546"/>
    <lineage>
        <taxon>Bacteria</taxon>
        <taxon>Pseudomonadati</taxon>
        <taxon>Pseudomonadota</taxon>
        <taxon>Gammaproteobacteria</taxon>
        <taxon>Enterobacterales</taxon>
        <taxon>Enterobacteriaceae</taxon>
        <taxon>Citrobacter</taxon>
        <taxon>Citrobacter freundii complex</taxon>
    </lineage>
</organism>
<evidence type="ECO:0000256" key="2">
    <source>
        <dbReference type="ARBA" id="ARBA00008664"/>
    </source>
</evidence>
<protein>
    <recommendedName>
        <fullName evidence="3">phospholipase D</fullName>
        <ecNumber evidence="3">3.1.4.4</ecNumber>
    </recommendedName>
</protein>
<dbReference type="AlphaFoldDB" id="A0AA44NIZ4"/>
<accession>A0AA44NIZ4</accession>
<gene>
    <name evidence="9" type="ORF">B9P89_18235</name>
</gene>
<comment type="similarity">
    <text evidence="2">Belongs to the phospholipase D family.</text>
</comment>
<reference evidence="9 10" key="1">
    <citation type="submission" date="2017-04" db="EMBL/GenBank/DDBJ databases">
        <title>Emergence of KPC-2-producing Citrobacter isolates from sediments of a Chinese river.</title>
        <authorList>
            <person name="Zheng B."/>
        </authorList>
    </citation>
    <scope>NUCLEOTIDE SEQUENCE [LARGE SCALE GENOMIC DNA]</scope>
    <source>
        <strain evidence="9 10">C191</strain>
    </source>
</reference>
<keyword evidence="4" id="KW-0378">Hydrolase</keyword>
<feature type="domain" description="PLD phosphodiesterase" evidence="8">
    <location>
        <begin position="119"/>
        <end position="146"/>
    </location>
</feature>
<comment type="catalytic activity">
    <reaction evidence="1">
        <text>a 1,2-diacyl-sn-glycero-3-phosphocholine + H2O = a 1,2-diacyl-sn-glycero-3-phosphate + choline + H(+)</text>
        <dbReference type="Rhea" id="RHEA:14445"/>
        <dbReference type="ChEBI" id="CHEBI:15354"/>
        <dbReference type="ChEBI" id="CHEBI:15377"/>
        <dbReference type="ChEBI" id="CHEBI:15378"/>
        <dbReference type="ChEBI" id="CHEBI:57643"/>
        <dbReference type="ChEBI" id="CHEBI:58608"/>
        <dbReference type="EC" id="3.1.4.4"/>
    </reaction>
</comment>
<dbReference type="InterPro" id="IPR001736">
    <property type="entry name" value="PLipase_D/transphosphatidylase"/>
</dbReference>
<keyword evidence="6" id="KW-0443">Lipid metabolism</keyword>
<feature type="chain" id="PRO_5041428758" description="phospholipase D" evidence="7">
    <location>
        <begin position="30"/>
        <end position="185"/>
    </location>
</feature>
<evidence type="ECO:0000259" key="8">
    <source>
        <dbReference type="PROSITE" id="PS50035"/>
    </source>
</evidence>
<dbReference type="EMBL" id="NEFA01000023">
    <property type="protein sequence ID" value="OYR01637.1"/>
    <property type="molecule type" value="Genomic_DNA"/>
</dbReference>
<dbReference type="PANTHER" id="PTHR43856:SF1">
    <property type="entry name" value="MITOCHONDRIAL CARDIOLIPIN HYDROLASE"/>
    <property type="match status" value="1"/>
</dbReference>
<dbReference type="Pfam" id="PF13091">
    <property type="entry name" value="PLDc_2"/>
    <property type="match status" value="1"/>
</dbReference>
<evidence type="ECO:0000256" key="6">
    <source>
        <dbReference type="ARBA" id="ARBA00023098"/>
    </source>
</evidence>
<evidence type="ECO:0000256" key="1">
    <source>
        <dbReference type="ARBA" id="ARBA00000798"/>
    </source>
</evidence>
<dbReference type="InterPro" id="IPR025202">
    <property type="entry name" value="PLD-like_dom"/>
</dbReference>
<dbReference type="RefSeq" id="WP_058655891.1">
    <property type="nucleotide sequence ID" value="NZ_CP163079.1"/>
</dbReference>
<dbReference type="GO" id="GO:0016891">
    <property type="term" value="F:RNA endonuclease activity producing 5'-phosphomonoesters, hydrolytic mechanism"/>
    <property type="evidence" value="ECO:0007669"/>
    <property type="project" value="TreeGrafter"/>
</dbReference>
<keyword evidence="7" id="KW-0732">Signal</keyword>
<dbReference type="EC" id="3.1.4.4" evidence="3"/>
<evidence type="ECO:0000256" key="5">
    <source>
        <dbReference type="ARBA" id="ARBA00022963"/>
    </source>
</evidence>
<feature type="signal peptide" evidence="7">
    <location>
        <begin position="1"/>
        <end position="29"/>
    </location>
</feature>